<evidence type="ECO:0000313" key="1">
    <source>
        <dbReference type="EMBL" id="EJX01045.1"/>
    </source>
</evidence>
<gene>
    <name evidence="1" type="ORF">EVA_10851</name>
</gene>
<sequence length="51" mass="5469">NASESISLGQSTSSFGGAKLVRLKLRLRRTVLAGKVPIFAVYPVSFTMGQE</sequence>
<dbReference type="AlphaFoldDB" id="J9GMK4"/>
<name>J9GMK4_9ZZZZ</name>
<feature type="non-terminal residue" evidence="1">
    <location>
        <position position="1"/>
    </location>
</feature>
<organism evidence="1">
    <name type="scientific">gut metagenome</name>
    <dbReference type="NCBI Taxonomy" id="749906"/>
    <lineage>
        <taxon>unclassified sequences</taxon>
        <taxon>metagenomes</taxon>
        <taxon>organismal metagenomes</taxon>
    </lineage>
</organism>
<comment type="caution">
    <text evidence="1">The sequence shown here is derived from an EMBL/GenBank/DDBJ whole genome shotgun (WGS) entry which is preliminary data.</text>
</comment>
<reference evidence="1" key="1">
    <citation type="journal article" date="2012" name="PLoS ONE">
        <title>Gene sets for utilization of primary and secondary nutrition supplies in the distal gut of endangered iberian lynx.</title>
        <authorList>
            <person name="Alcaide M."/>
            <person name="Messina E."/>
            <person name="Richter M."/>
            <person name="Bargiela R."/>
            <person name="Peplies J."/>
            <person name="Huws S.A."/>
            <person name="Newbold C.J."/>
            <person name="Golyshin P.N."/>
            <person name="Simon M.A."/>
            <person name="Lopez G."/>
            <person name="Yakimov M.M."/>
            <person name="Ferrer M."/>
        </authorList>
    </citation>
    <scope>NUCLEOTIDE SEQUENCE</scope>
</reference>
<accession>J9GMK4</accession>
<proteinExistence type="predicted"/>
<protein>
    <submittedName>
        <fullName evidence="1">Uncharacterized protein</fullName>
    </submittedName>
</protein>
<dbReference type="EMBL" id="AMCI01003113">
    <property type="protein sequence ID" value="EJX01045.1"/>
    <property type="molecule type" value="Genomic_DNA"/>
</dbReference>